<name>A0A382RR48_9ZZZZ</name>
<dbReference type="AlphaFoldDB" id="A0A382RR48"/>
<sequence>MACARVLSIHRSCDCHRVRKSVSRGKRHQRGKPPVLGPTSAGDVSGVRQDIEGLNQEGMFLEMDTGSR</sequence>
<feature type="region of interest" description="Disordered" evidence="1">
    <location>
        <begin position="20"/>
        <end position="48"/>
    </location>
</feature>
<proteinExistence type="predicted"/>
<reference evidence="2" key="1">
    <citation type="submission" date="2018-05" db="EMBL/GenBank/DDBJ databases">
        <authorList>
            <person name="Lanie J.A."/>
            <person name="Ng W.-L."/>
            <person name="Kazmierczak K.M."/>
            <person name="Andrzejewski T.M."/>
            <person name="Davidsen T.M."/>
            <person name="Wayne K.J."/>
            <person name="Tettelin H."/>
            <person name="Glass J.I."/>
            <person name="Rusch D."/>
            <person name="Podicherti R."/>
            <person name="Tsui H.-C.T."/>
            <person name="Winkler M.E."/>
        </authorList>
    </citation>
    <scope>NUCLEOTIDE SEQUENCE</scope>
</reference>
<accession>A0A382RR48</accession>
<evidence type="ECO:0000313" key="2">
    <source>
        <dbReference type="EMBL" id="SVD00164.1"/>
    </source>
</evidence>
<organism evidence="2">
    <name type="scientific">marine metagenome</name>
    <dbReference type="NCBI Taxonomy" id="408172"/>
    <lineage>
        <taxon>unclassified sequences</taxon>
        <taxon>metagenomes</taxon>
        <taxon>ecological metagenomes</taxon>
    </lineage>
</organism>
<evidence type="ECO:0000256" key="1">
    <source>
        <dbReference type="SAM" id="MobiDB-lite"/>
    </source>
</evidence>
<protein>
    <submittedName>
        <fullName evidence="2">Uncharacterized protein</fullName>
    </submittedName>
</protein>
<feature type="compositionally biased region" description="Basic residues" evidence="1">
    <location>
        <begin position="20"/>
        <end position="31"/>
    </location>
</feature>
<dbReference type="EMBL" id="UINC01123593">
    <property type="protein sequence ID" value="SVD00164.1"/>
    <property type="molecule type" value="Genomic_DNA"/>
</dbReference>
<gene>
    <name evidence="2" type="ORF">METZ01_LOCUS353018</name>
</gene>